<keyword evidence="1" id="KW-1133">Transmembrane helix</keyword>
<sequence>MKAKGGAVFLAGLVAGTMDLVAAITFYSFILTKLHPTKILRSIASGIFKKEAYTGGPEMVFYGLGLHYFIAFTFAWFYFTIYPNFPFLKKNAFLSGAIYGLFAWSIMNLIVLPIAFPQLPNKHLDFPLLISILIIITCIGFPIAFIAKKFYSFR</sequence>
<evidence type="ECO:0000313" key="2">
    <source>
        <dbReference type="EMBL" id="MEL1255357.1"/>
    </source>
</evidence>
<gene>
    <name evidence="2" type="ORF">AAEO57_16320</name>
</gene>
<keyword evidence="1" id="KW-0472">Membrane</keyword>
<feature type="transmembrane region" description="Helical" evidence="1">
    <location>
        <begin position="59"/>
        <end position="81"/>
    </location>
</feature>
<feature type="transmembrane region" description="Helical" evidence="1">
    <location>
        <begin position="128"/>
        <end position="147"/>
    </location>
</feature>
<dbReference type="Proteomes" id="UP001485226">
    <property type="component" value="Unassembled WGS sequence"/>
</dbReference>
<name>A0ABU9ITB2_9FLAO</name>
<organism evidence="2 3">
    <name type="scientific">Flavobacterium calami</name>
    <dbReference type="NCBI Taxonomy" id="3139144"/>
    <lineage>
        <taxon>Bacteria</taxon>
        <taxon>Pseudomonadati</taxon>
        <taxon>Bacteroidota</taxon>
        <taxon>Flavobacteriia</taxon>
        <taxon>Flavobacteriales</taxon>
        <taxon>Flavobacteriaceae</taxon>
        <taxon>Flavobacterium</taxon>
    </lineage>
</organism>
<keyword evidence="1" id="KW-0812">Transmembrane</keyword>
<evidence type="ECO:0000313" key="3">
    <source>
        <dbReference type="Proteomes" id="UP001485226"/>
    </source>
</evidence>
<feature type="transmembrane region" description="Helical" evidence="1">
    <location>
        <begin position="93"/>
        <end position="116"/>
    </location>
</feature>
<accession>A0ABU9ITB2</accession>
<comment type="caution">
    <text evidence="2">The sequence shown here is derived from an EMBL/GenBank/DDBJ whole genome shotgun (WGS) entry which is preliminary data.</text>
</comment>
<protein>
    <submittedName>
        <fullName evidence="2">DUF1440 domain-containing protein</fullName>
    </submittedName>
</protein>
<dbReference type="EMBL" id="JBBYHS010000018">
    <property type="protein sequence ID" value="MEL1255357.1"/>
    <property type="molecule type" value="Genomic_DNA"/>
</dbReference>
<dbReference type="RefSeq" id="WP_341694100.1">
    <property type="nucleotide sequence ID" value="NZ_JBBYHS010000018.1"/>
</dbReference>
<reference evidence="2 3" key="1">
    <citation type="submission" date="2024-04" db="EMBL/GenBank/DDBJ databases">
        <title>Flavobacterium sp. DGU38 16S ribosomal RNA gene Genome sequencing and assembly.</title>
        <authorList>
            <person name="Park S."/>
        </authorList>
    </citation>
    <scope>NUCLEOTIDE SEQUENCE [LARGE SCALE GENOMIC DNA]</scope>
    <source>
        <strain evidence="2 3">DGU38</strain>
    </source>
</reference>
<proteinExistence type="predicted"/>
<keyword evidence="3" id="KW-1185">Reference proteome</keyword>
<feature type="transmembrane region" description="Helical" evidence="1">
    <location>
        <begin position="7"/>
        <end position="30"/>
    </location>
</feature>
<evidence type="ECO:0000256" key="1">
    <source>
        <dbReference type="SAM" id="Phobius"/>
    </source>
</evidence>